<dbReference type="InterPro" id="IPR050832">
    <property type="entry name" value="Bact_Acetyltransf"/>
</dbReference>
<sequence length="188" mass="20573">MLDMTMLDPNLLDRKTTIIRPATGKELPDLSVIIAKAFETYRGAIPDRALFEYIALSADLEQHKGRGDIMVLESAGKIVGSVVYYPKAGDEGLGLPAGWAGIRTLAVHPSARGRGFGRSLIEYCIDRARREGHGTIGLHTAEFMKHAVALYRALSFGRCPQYDLWASDILNIDPAGGDILVTAYKRTL</sequence>
<evidence type="ECO:0000256" key="2">
    <source>
        <dbReference type="ARBA" id="ARBA00023315"/>
    </source>
</evidence>
<evidence type="ECO:0000313" key="4">
    <source>
        <dbReference type="EMBL" id="CCV08093.1"/>
    </source>
</evidence>
<dbReference type="PANTHER" id="PTHR43877">
    <property type="entry name" value="AMINOALKYLPHOSPHONATE N-ACETYLTRANSFERASE-RELATED-RELATED"/>
    <property type="match status" value="1"/>
</dbReference>
<evidence type="ECO:0000256" key="1">
    <source>
        <dbReference type="ARBA" id="ARBA00022679"/>
    </source>
</evidence>
<dbReference type="SUPFAM" id="SSF55729">
    <property type="entry name" value="Acyl-CoA N-acyltransferases (Nat)"/>
    <property type="match status" value="1"/>
</dbReference>
<dbReference type="InterPro" id="IPR000182">
    <property type="entry name" value="GNAT_dom"/>
</dbReference>
<comment type="caution">
    <text evidence="4">The sequence shown here is derived from an EMBL/GenBank/DDBJ whole genome shotgun (WGS) entry which is preliminary data.</text>
</comment>
<dbReference type="Proteomes" id="UP000012062">
    <property type="component" value="Unassembled WGS sequence"/>
</dbReference>
<dbReference type="InterPro" id="IPR016181">
    <property type="entry name" value="Acyl_CoA_acyltransferase"/>
</dbReference>
<reference evidence="4 5" key="1">
    <citation type="submission" date="2013-02" db="EMBL/GenBank/DDBJ databases">
        <authorList>
            <person name="Genoscope - CEA"/>
        </authorList>
    </citation>
    <scope>NUCLEOTIDE SEQUENCE [LARGE SCALE GENOMIC DNA]</scope>
    <source>
        <strain evidence="4 5">STM 2683</strain>
    </source>
</reference>
<dbReference type="eggNOG" id="COG0456">
    <property type="taxonomic scope" value="Bacteria"/>
</dbReference>
<gene>
    <name evidence="4" type="ORF">MESS2_710015</name>
</gene>
<feature type="domain" description="N-acetyltransferase" evidence="3">
    <location>
        <begin position="17"/>
        <end position="176"/>
    </location>
</feature>
<dbReference type="RefSeq" id="WP_008876969.1">
    <property type="nucleotide sequence ID" value="NZ_CAUM01000141.1"/>
</dbReference>
<dbReference type="PANTHER" id="PTHR43877:SF2">
    <property type="entry name" value="AMINOALKYLPHOSPHONATE N-ACETYLTRANSFERASE-RELATED"/>
    <property type="match status" value="1"/>
</dbReference>
<evidence type="ECO:0000259" key="3">
    <source>
        <dbReference type="PROSITE" id="PS51186"/>
    </source>
</evidence>
<dbReference type="EMBL" id="CAUM01000141">
    <property type="protein sequence ID" value="CCV08093.1"/>
    <property type="molecule type" value="Genomic_DNA"/>
</dbReference>
<proteinExistence type="predicted"/>
<dbReference type="Gene3D" id="3.40.630.30">
    <property type="match status" value="1"/>
</dbReference>
<dbReference type="STRING" id="1297569.MESS2_710015"/>
<dbReference type="CDD" id="cd04301">
    <property type="entry name" value="NAT_SF"/>
    <property type="match status" value="1"/>
</dbReference>
<dbReference type="Pfam" id="PF00583">
    <property type="entry name" value="Acetyltransf_1"/>
    <property type="match status" value="1"/>
</dbReference>
<protein>
    <submittedName>
        <fullName evidence="4">Putative acetyltransferase</fullName>
    </submittedName>
</protein>
<keyword evidence="2" id="KW-0012">Acyltransferase</keyword>
<evidence type="ECO:0000313" key="5">
    <source>
        <dbReference type="Proteomes" id="UP000012062"/>
    </source>
</evidence>
<keyword evidence="1 4" id="KW-0808">Transferase</keyword>
<keyword evidence="5" id="KW-1185">Reference proteome</keyword>
<organism evidence="4 5">
    <name type="scientific">Mesorhizobium metallidurans STM 2683</name>
    <dbReference type="NCBI Taxonomy" id="1297569"/>
    <lineage>
        <taxon>Bacteria</taxon>
        <taxon>Pseudomonadati</taxon>
        <taxon>Pseudomonadota</taxon>
        <taxon>Alphaproteobacteria</taxon>
        <taxon>Hyphomicrobiales</taxon>
        <taxon>Phyllobacteriaceae</taxon>
        <taxon>Mesorhizobium</taxon>
    </lineage>
</organism>
<name>M5EVW2_9HYPH</name>
<dbReference type="AlphaFoldDB" id="M5EVW2"/>
<accession>M5EVW2</accession>
<dbReference type="PROSITE" id="PS51186">
    <property type="entry name" value="GNAT"/>
    <property type="match status" value="1"/>
</dbReference>
<dbReference type="GO" id="GO:0016747">
    <property type="term" value="F:acyltransferase activity, transferring groups other than amino-acyl groups"/>
    <property type="evidence" value="ECO:0007669"/>
    <property type="project" value="InterPro"/>
</dbReference>